<proteinExistence type="predicted"/>
<gene>
    <name evidence="1" type="ORF">HHK36_009003</name>
</gene>
<dbReference type="EMBL" id="JABCRI010000006">
    <property type="protein sequence ID" value="KAF8404123.1"/>
    <property type="molecule type" value="Genomic_DNA"/>
</dbReference>
<dbReference type="Proteomes" id="UP000655225">
    <property type="component" value="Unassembled WGS sequence"/>
</dbReference>
<evidence type="ECO:0000313" key="1">
    <source>
        <dbReference type="EMBL" id="KAF8404123.1"/>
    </source>
</evidence>
<sequence>MFPSSISFVPNSAISQGSRRQQGCEAFGQLIPSACGRATAHRMQVNGQDKPDLMAGHERAWEVDPRMSRFTARPETTEPPLVVIVQLNLTVENTFFLIMKKYLIILSLFYIIVTVQPKFSDPIECEYKIGLR</sequence>
<protein>
    <submittedName>
        <fullName evidence="1">Uncharacterized protein</fullName>
    </submittedName>
</protein>
<comment type="caution">
    <text evidence="1">The sequence shown here is derived from an EMBL/GenBank/DDBJ whole genome shotgun (WGS) entry which is preliminary data.</text>
</comment>
<accession>A0A834ZFE8</accession>
<organism evidence="1 2">
    <name type="scientific">Tetracentron sinense</name>
    <name type="common">Spur-leaf</name>
    <dbReference type="NCBI Taxonomy" id="13715"/>
    <lineage>
        <taxon>Eukaryota</taxon>
        <taxon>Viridiplantae</taxon>
        <taxon>Streptophyta</taxon>
        <taxon>Embryophyta</taxon>
        <taxon>Tracheophyta</taxon>
        <taxon>Spermatophyta</taxon>
        <taxon>Magnoliopsida</taxon>
        <taxon>Trochodendrales</taxon>
        <taxon>Trochodendraceae</taxon>
        <taxon>Tetracentron</taxon>
    </lineage>
</organism>
<keyword evidence="2" id="KW-1185">Reference proteome</keyword>
<reference evidence="1 2" key="1">
    <citation type="submission" date="2020-04" db="EMBL/GenBank/DDBJ databases">
        <title>Plant Genome Project.</title>
        <authorList>
            <person name="Zhang R.-G."/>
        </authorList>
    </citation>
    <scope>NUCLEOTIDE SEQUENCE [LARGE SCALE GENOMIC DNA]</scope>
    <source>
        <strain evidence="1">YNK0</strain>
        <tissue evidence="1">Leaf</tissue>
    </source>
</reference>
<evidence type="ECO:0000313" key="2">
    <source>
        <dbReference type="Proteomes" id="UP000655225"/>
    </source>
</evidence>
<dbReference type="AlphaFoldDB" id="A0A834ZFE8"/>
<name>A0A834ZFE8_TETSI</name>